<evidence type="ECO:0000313" key="1">
    <source>
        <dbReference type="EMBL" id="KAI9900396.1"/>
    </source>
</evidence>
<dbReference type="EMBL" id="CM047943">
    <property type="protein sequence ID" value="KAI9900396.1"/>
    <property type="molecule type" value="Genomic_DNA"/>
</dbReference>
<dbReference type="Proteomes" id="UP001163324">
    <property type="component" value="Chromosome 4"/>
</dbReference>
<keyword evidence="2" id="KW-1185">Reference proteome</keyword>
<gene>
    <name evidence="1" type="ORF">N3K66_004658</name>
</gene>
<reference evidence="1" key="1">
    <citation type="submission" date="2022-10" db="EMBL/GenBank/DDBJ databases">
        <title>Complete Genome of Trichothecium roseum strain YXFP-22015, a Plant Pathogen Isolated from Citrus.</title>
        <authorList>
            <person name="Wang Y."/>
            <person name="Zhu L."/>
        </authorList>
    </citation>
    <scope>NUCLEOTIDE SEQUENCE</scope>
    <source>
        <strain evidence="1">YXFP-22015</strain>
    </source>
</reference>
<proteinExistence type="predicted"/>
<protein>
    <submittedName>
        <fullName evidence="1">Uncharacterized protein</fullName>
    </submittedName>
</protein>
<comment type="caution">
    <text evidence="1">The sequence shown here is derived from an EMBL/GenBank/DDBJ whole genome shotgun (WGS) entry which is preliminary data.</text>
</comment>
<name>A0ACC0V4L9_9HYPO</name>
<organism evidence="1 2">
    <name type="scientific">Trichothecium roseum</name>
    <dbReference type="NCBI Taxonomy" id="47278"/>
    <lineage>
        <taxon>Eukaryota</taxon>
        <taxon>Fungi</taxon>
        <taxon>Dikarya</taxon>
        <taxon>Ascomycota</taxon>
        <taxon>Pezizomycotina</taxon>
        <taxon>Sordariomycetes</taxon>
        <taxon>Hypocreomycetidae</taxon>
        <taxon>Hypocreales</taxon>
        <taxon>Hypocreales incertae sedis</taxon>
        <taxon>Trichothecium</taxon>
    </lineage>
</organism>
<accession>A0ACC0V4L9</accession>
<sequence>MSEEQLILPIIDSHIHLFRTSDVPNLNWADKEHALAQADHHVNQYKEAAKSAPSLLGFVHVETDVTYDLAAGAADGSGWEQPLAEVRRISRLALGKPDEAQGDDFAAEDGKLCMGIVPWAPMPSGAEALERYVDAVREAAGEAWPKVRGFRYLVQDKPHGTMLEDKFIESLKLLGRKGLVFEVGVDHHRRGKKQLDELLAMIDQAHDGVPEEERVTFIINHLLKPDLSILNIHSDPNFNAWRTTIYTLGKCSRTYMKLSGAFSEMPDSLRITTAPHLFEATLAWLGIILATFGSSRIMFGSDWPICEVGVGPGAFAKWREVVDKMCWMASLGDEDRAMIFGGTAKLAYGL</sequence>
<evidence type="ECO:0000313" key="2">
    <source>
        <dbReference type="Proteomes" id="UP001163324"/>
    </source>
</evidence>